<reference evidence="1 2" key="1">
    <citation type="submission" date="2015-01" db="EMBL/GenBank/DDBJ databases">
        <title>Draft genome sequence of Pedobacter sp. NL19 isolated from sludge of an effluent treatment pond in an abandoned uranium mine.</title>
        <authorList>
            <person name="Santos T."/>
            <person name="Caetano T."/>
            <person name="Covas C."/>
            <person name="Cruz A."/>
            <person name="Mendo S."/>
        </authorList>
    </citation>
    <scope>NUCLEOTIDE SEQUENCE [LARGE SCALE GENOMIC DNA]</scope>
    <source>
        <strain evidence="1 2">NL19</strain>
    </source>
</reference>
<evidence type="ECO:0008006" key="3">
    <source>
        <dbReference type="Google" id="ProtNLM"/>
    </source>
</evidence>
<dbReference type="RefSeq" id="WP_041886568.1">
    <property type="nucleotide sequence ID" value="NZ_JXRA01000130.1"/>
</dbReference>
<keyword evidence="2" id="KW-1185">Reference proteome</keyword>
<dbReference type="STRING" id="1503925.TH53_24130"/>
<dbReference type="AlphaFoldDB" id="A0A0D0GFE4"/>
<dbReference type="EMBL" id="JXRA01000130">
    <property type="protein sequence ID" value="KIO74850.1"/>
    <property type="molecule type" value="Genomic_DNA"/>
</dbReference>
<accession>A0A0D0GFE4</accession>
<evidence type="ECO:0000313" key="1">
    <source>
        <dbReference type="EMBL" id="KIO74850.1"/>
    </source>
</evidence>
<sequence>MGRYGQIPTDLFNGLPQITIPLHLIKIKDIEVPVQLSYYASGIKLQQRPTWVGLGWSLSCGGSITRVIRGLKDETNNEDVKRETNYGFIPYGFGYFYRSNTLDRTDWTSMESLISFLPAGETSQSTYADGDPDEFMVSAPGVSASFYLYRDAADNVKIKVKSKDGRKISVKSEIPQYLNIDFYDDKSGIRTPTMYGPFYKFTVTTEDGKIYTFGGQPNAVEFDTDVNSGYMVSTPVTWYLTNITSVLGSKINFNYKRDGNPIFTSNVTAQTCITIKGGKETVSSCGLSDRTSLSTQNPIYLSDVSGSDGTQIDFVKSQALDLKEPFDAGKFQALTHISPTVFNAQDHWMKLDEIVINRKKRIKLNYTENVNQRLKLNGLTITDLNNNPGGNYSFTYNPRLLPSYNSKMADNWGYYNGKKYEGVSAENLYAYRSADTALMKAEVLTAIRYPTGGATFFQYEAHDYSQIASQFPDFKLNPANGFAGGLRIRKIISRPEAGSPDSETTKEYLYLNEDNSSSGILSGVPLYGANGRMHVKYHYGGWSGLTYYSQSADNTQNYITVSENFVNQLGNTNGSHITYSRVVEKTIGNGKIVYKYTNHDLFPDLVPLYTYTNMDSRTLTDAFTSRELERGLLIKQETYDEGNNPVETITNEYNSFPERYNDFVKAVSKFGLVGLDQTPFTRINANRIFTFYPYLQKKTVTNYSPSIISKSTEYTYDNSNNGLSSIISTNSKGYTSTTTYNYPGNLKESSATYKKMYEDKHIISPVIEERNVITKAGSSTVIPASFQRNNYVEVGKDIFMPGSVEQSIGSYPVETLTDYTYDNKGNVSGKSTRKGPNTSYIWGYADQFPIAIIENANGISSGATISSEYRGLVIKDNSNSASTAFSTTIPTEISLNVNGEPGLMYTLDYTLLGPVSQSGSLCISRTSRTCYYPSSVIFNNMPAGNYTLTIRTSGSEPAGTYRSLTLRYNDKVIANKGINEFYYEGFEENQLSNVVTGAGHTGNKYWNGNYTPEFSQPGGRNYIIQWWNYNGSKWVFNQQAYTANLTLTGPVDDVRIFPTDAKMTTYTYDPQVGMTSQTDEKGKSVYYIYDGLQRLIMTKDQNWEIVKSNSYHFKN</sequence>
<organism evidence="1 2">
    <name type="scientific">Pedobacter lusitanus</name>
    <dbReference type="NCBI Taxonomy" id="1503925"/>
    <lineage>
        <taxon>Bacteria</taxon>
        <taxon>Pseudomonadati</taxon>
        <taxon>Bacteroidota</taxon>
        <taxon>Sphingobacteriia</taxon>
        <taxon>Sphingobacteriales</taxon>
        <taxon>Sphingobacteriaceae</taxon>
        <taxon>Pedobacter</taxon>
    </lineage>
</organism>
<dbReference type="Proteomes" id="UP000032049">
    <property type="component" value="Unassembled WGS sequence"/>
</dbReference>
<protein>
    <recommendedName>
        <fullName evidence="3">YD repeat-containing protein</fullName>
    </recommendedName>
</protein>
<proteinExistence type="predicted"/>
<comment type="caution">
    <text evidence="1">The sequence shown here is derived from an EMBL/GenBank/DDBJ whole genome shotgun (WGS) entry which is preliminary data.</text>
</comment>
<dbReference type="OrthoDB" id="680656at2"/>
<evidence type="ECO:0000313" key="2">
    <source>
        <dbReference type="Proteomes" id="UP000032049"/>
    </source>
</evidence>
<gene>
    <name evidence="1" type="ORF">TH53_24130</name>
</gene>
<name>A0A0D0GFE4_9SPHI</name>